<evidence type="ECO:0000313" key="8">
    <source>
        <dbReference type="EMBL" id="MFC0523625.1"/>
    </source>
</evidence>
<dbReference type="Proteomes" id="UP001589836">
    <property type="component" value="Unassembled WGS sequence"/>
</dbReference>
<protein>
    <submittedName>
        <fullName evidence="8">ABC transporter substrate-binding protein</fullName>
    </submittedName>
</protein>
<keyword evidence="5" id="KW-0449">Lipoprotein</keyword>
<reference evidence="8 9" key="1">
    <citation type="submission" date="2024-09" db="EMBL/GenBank/DDBJ databases">
        <authorList>
            <person name="Sun Q."/>
            <person name="Mori K."/>
        </authorList>
    </citation>
    <scope>NUCLEOTIDE SEQUENCE [LARGE SCALE GENOMIC DNA]</scope>
    <source>
        <strain evidence="8 9">NCAIM B.02529</strain>
    </source>
</reference>
<dbReference type="SUPFAM" id="SSF53850">
    <property type="entry name" value="Periplasmic binding protein-like II"/>
    <property type="match status" value="1"/>
</dbReference>
<dbReference type="InterPro" id="IPR050490">
    <property type="entry name" value="Bact_solute-bd_prot1"/>
</dbReference>
<comment type="caution">
    <text evidence="8">The sequence shown here is derived from an EMBL/GenBank/DDBJ whole genome shotgun (WGS) entry which is preliminary data.</text>
</comment>
<name>A0ABV6LMI3_9BACI</name>
<dbReference type="Gene3D" id="3.40.190.10">
    <property type="entry name" value="Periplasmic binding protein-like II"/>
    <property type="match status" value="2"/>
</dbReference>
<dbReference type="InterPro" id="IPR006059">
    <property type="entry name" value="SBP"/>
</dbReference>
<evidence type="ECO:0000256" key="3">
    <source>
        <dbReference type="ARBA" id="ARBA00023136"/>
    </source>
</evidence>
<keyword evidence="9" id="KW-1185">Reference proteome</keyword>
<dbReference type="PANTHER" id="PTHR43649:SF33">
    <property type="entry name" value="POLYGALACTURONAN_RHAMNOGALACTURONAN-BINDING PROTEIN YTCQ"/>
    <property type="match status" value="1"/>
</dbReference>
<dbReference type="PANTHER" id="PTHR43649">
    <property type="entry name" value="ARABINOSE-BINDING PROTEIN-RELATED"/>
    <property type="match status" value="1"/>
</dbReference>
<feature type="compositionally biased region" description="Basic and acidic residues" evidence="6">
    <location>
        <begin position="399"/>
        <end position="419"/>
    </location>
</feature>
<feature type="region of interest" description="Disordered" evidence="6">
    <location>
        <begin position="397"/>
        <end position="419"/>
    </location>
</feature>
<evidence type="ECO:0000256" key="5">
    <source>
        <dbReference type="ARBA" id="ARBA00023288"/>
    </source>
</evidence>
<evidence type="ECO:0000256" key="4">
    <source>
        <dbReference type="ARBA" id="ARBA00023139"/>
    </source>
</evidence>
<feature type="chain" id="PRO_5046988047" evidence="7">
    <location>
        <begin position="21"/>
        <end position="419"/>
    </location>
</feature>
<sequence>MFSVLLFVVLSAALAGCSNGAEGSGGDGNTITLFSTISDENVKETMKEIISDFEKENEDIKVETNFPGGEYENLLKVKMAANDMPDIFDTHGWAKIRYGDFLADLSEEPWVSDLSETIQPVLTDDDGKVYALPLNEAKEGISYNKQVLEKYNIEVPKTFDELMAASKKITEESDGEVSPFFFAGSDPWTLGQYFDYFATPLLISDEQNDYSEELLNRNFDWSKWTYLPEKFKEMYDKGYINKDVLTAKYSDGPRLFAENKIAFAMYPPSFVTEAKKINEDVEAGLMPIPAIHEGDEPTFVGGERYTLGVWKDSKMKEESKKLLQFFAQPENAKKMAEASGLPAGLGDVEADSMYQEYYEKYSDVRVYPYFDRVYLPNGMWDVMTTLGQEVLSGSITPEEYSKKMEEEVDRLSSQEEQKE</sequence>
<gene>
    <name evidence="8" type="ORF">ACFFGV_08505</name>
</gene>
<evidence type="ECO:0000256" key="1">
    <source>
        <dbReference type="ARBA" id="ARBA00022475"/>
    </source>
</evidence>
<dbReference type="EMBL" id="JBHLTP010000005">
    <property type="protein sequence ID" value="MFC0523625.1"/>
    <property type="molecule type" value="Genomic_DNA"/>
</dbReference>
<organism evidence="8 9">
    <name type="scientific">Pontibacillus salicampi</name>
    <dbReference type="NCBI Taxonomy" id="1449801"/>
    <lineage>
        <taxon>Bacteria</taxon>
        <taxon>Bacillati</taxon>
        <taxon>Bacillota</taxon>
        <taxon>Bacilli</taxon>
        <taxon>Bacillales</taxon>
        <taxon>Bacillaceae</taxon>
        <taxon>Pontibacillus</taxon>
    </lineage>
</organism>
<dbReference type="Pfam" id="PF01547">
    <property type="entry name" value="SBP_bac_1"/>
    <property type="match status" value="1"/>
</dbReference>
<evidence type="ECO:0000256" key="2">
    <source>
        <dbReference type="ARBA" id="ARBA00022729"/>
    </source>
</evidence>
<proteinExistence type="predicted"/>
<dbReference type="RefSeq" id="WP_377346841.1">
    <property type="nucleotide sequence ID" value="NZ_JBHLTP010000005.1"/>
</dbReference>
<keyword evidence="2 7" id="KW-0732">Signal</keyword>
<keyword evidence="4" id="KW-0564">Palmitate</keyword>
<evidence type="ECO:0000256" key="6">
    <source>
        <dbReference type="SAM" id="MobiDB-lite"/>
    </source>
</evidence>
<keyword evidence="3" id="KW-0472">Membrane</keyword>
<evidence type="ECO:0000313" key="9">
    <source>
        <dbReference type="Proteomes" id="UP001589836"/>
    </source>
</evidence>
<feature type="signal peptide" evidence="7">
    <location>
        <begin position="1"/>
        <end position="20"/>
    </location>
</feature>
<evidence type="ECO:0000256" key="7">
    <source>
        <dbReference type="SAM" id="SignalP"/>
    </source>
</evidence>
<accession>A0ABV6LMI3</accession>
<keyword evidence="1" id="KW-1003">Cell membrane</keyword>